<evidence type="ECO:0000313" key="2">
    <source>
        <dbReference type="EMBL" id="GGE33231.1"/>
    </source>
</evidence>
<reference evidence="2" key="2">
    <citation type="submission" date="2020-09" db="EMBL/GenBank/DDBJ databases">
        <authorList>
            <person name="Sun Q."/>
            <person name="Sedlacek I."/>
        </authorList>
    </citation>
    <scope>NUCLEOTIDE SEQUENCE</scope>
    <source>
        <strain evidence="2">CCM 7684</strain>
    </source>
</reference>
<proteinExistence type="predicted"/>
<keyword evidence="3" id="KW-1185">Reference proteome</keyword>
<dbReference type="PROSITE" id="PS51257">
    <property type="entry name" value="PROKAR_LIPOPROTEIN"/>
    <property type="match status" value="1"/>
</dbReference>
<dbReference type="EMBL" id="BMCP01000001">
    <property type="protein sequence ID" value="GGE33231.1"/>
    <property type="molecule type" value="Genomic_DNA"/>
</dbReference>
<dbReference type="PANTHER" id="PTHR44216:SF3">
    <property type="entry name" value="PROTEIN O-MANNOSYL-TRANSFERASE TMTC2"/>
    <property type="match status" value="1"/>
</dbReference>
<feature type="signal peptide" evidence="1">
    <location>
        <begin position="1"/>
        <end position="19"/>
    </location>
</feature>
<dbReference type="PANTHER" id="PTHR44216">
    <property type="entry name" value="PROTEIN O-MANNOSYL-TRANSFERASE TMTC2"/>
    <property type="match status" value="1"/>
</dbReference>
<dbReference type="InterPro" id="IPR052384">
    <property type="entry name" value="TMTC_O-mannosyltransferase"/>
</dbReference>
<dbReference type="InterPro" id="IPR014596">
    <property type="entry name" value="UCP035836"/>
</dbReference>
<organism evidence="2 3">
    <name type="scientific">Agaricicola taiwanensis</name>
    <dbReference type="NCBI Taxonomy" id="591372"/>
    <lineage>
        <taxon>Bacteria</taxon>
        <taxon>Pseudomonadati</taxon>
        <taxon>Pseudomonadota</taxon>
        <taxon>Alphaproteobacteria</taxon>
        <taxon>Rhodobacterales</taxon>
        <taxon>Paracoccaceae</taxon>
        <taxon>Agaricicola</taxon>
    </lineage>
</organism>
<sequence length="245" mass="25670">MRTPQLSLLTVSLTALLLAACTTTRSPETTGSVSRALAAERSPQEWRQLAERASRRYEADPSDAGVALAYGSALRATGQSAQAVAVLQQAAIRHPGNQDILAAFGRALADAGRLEQALDVLKQAHSPAKPDWTILNAQGAILDQLGRPHAARDYYETALKIAPNEPAILSNLGLSYVLSKDLAKAEAALKQAVAQPGATSRIRQNLALVLVLQGRRADAEAAVAADLGAKGAAEMVAALSSKQHS</sequence>
<dbReference type="InterPro" id="IPR019734">
    <property type="entry name" value="TPR_rpt"/>
</dbReference>
<protein>
    <recommendedName>
        <fullName evidence="4">Tetratricopeptide repeat protein</fullName>
    </recommendedName>
</protein>
<dbReference type="AlphaFoldDB" id="A0A8J2VJZ4"/>
<dbReference type="Pfam" id="PF13429">
    <property type="entry name" value="TPR_15"/>
    <property type="match status" value="1"/>
</dbReference>
<dbReference type="Gene3D" id="1.25.40.10">
    <property type="entry name" value="Tetratricopeptide repeat domain"/>
    <property type="match status" value="1"/>
</dbReference>
<evidence type="ECO:0008006" key="4">
    <source>
        <dbReference type="Google" id="ProtNLM"/>
    </source>
</evidence>
<name>A0A8J2VJZ4_9RHOB</name>
<dbReference type="SUPFAM" id="SSF48452">
    <property type="entry name" value="TPR-like"/>
    <property type="match status" value="1"/>
</dbReference>
<evidence type="ECO:0000256" key="1">
    <source>
        <dbReference type="SAM" id="SignalP"/>
    </source>
</evidence>
<evidence type="ECO:0000313" key="3">
    <source>
        <dbReference type="Proteomes" id="UP000602745"/>
    </source>
</evidence>
<dbReference type="InterPro" id="IPR011990">
    <property type="entry name" value="TPR-like_helical_dom_sf"/>
</dbReference>
<feature type="chain" id="PRO_5035298476" description="Tetratricopeptide repeat protein" evidence="1">
    <location>
        <begin position="20"/>
        <end position="245"/>
    </location>
</feature>
<dbReference type="PIRSF" id="PIRSF035836">
    <property type="entry name" value="UCP035836"/>
    <property type="match status" value="1"/>
</dbReference>
<dbReference type="Proteomes" id="UP000602745">
    <property type="component" value="Unassembled WGS sequence"/>
</dbReference>
<keyword evidence="1" id="KW-0732">Signal</keyword>
<dbReference type="SMART" id="SM00028">
    <property type="entry name" value="TPR"/>
    <property type="match status" value="3"/>
</dbReference>
<reference evidence="2" key="1">
    <citation type="journal article" date="2014" name="Int. J. Syst. Evol. Microbiol.">
        <title>Complete genome sequence of Corynebacterium casei LMG S-19264T (=DSM 44701T), isolated from a smear-ripened cheese.</title>
        <authorList>
            <consortium name="US DOE Joint Genome Institute (JGI-PGF)"/>
            <person name="Walter F."/>
            <person name="Albersmeier A."/>
            <person name="Kalinowski J."/>
            <person name="Ruckert C."/>
        </authorList>
    </citation>
    <scope>NUCLEOTIDE SEQUENCE</scope>
    <source>
        <strain evidence="2">CCM 7684</strain>
    </source>
</reference>
<comment type="caution">
    <text evidence="2">The sequence shown here is derived from an EMBL/GenBank/DDBJ whole genome shotgun (WGS) entry which is preliminary data.</text>
</comment>
<gene>
    <name evidence="2" type="ORF">GCM10007276_08120</name>
</gene>
<accession>A0A8J2VJZ4</accession>